<evidence type="ECO:0000256" key="3">
    <source>
        <dbReference type="ARBA" id="ARBA00022448"/>
    </source>
</evidence>
<dbReference type="GO" id="GO:0022857">
    <property type="term" value="F:transmembrane transporter activity"/>
    <property type="evidence" value="ECO:0007669"/>
    <property type="project" value="InterPro"/>
</dbReference>
<feature type="transmembrane region" description="Helical" evidence="9">
    <location>
        <begin position="58"/>
        <end position="80"/>
    </location>
</feature>
<comment type="similarity">
    <text evidence="2">Belongs to the binding-protein-dependent transport system permease family. HisMQ subfamily.</text>
</comment>
<keyword evidence="3 9" id="KW-0813">Transport</keyword>
<dbReference type="InterPro" id="IPR035906">
    <property type="entry name" value="MetI-like_sf"/>
</dbReference>
<evidence type="ECO:0000256" key="8">
    <source>
        <dbReference type="ARBA" id="ARBA00023136"/>
    </source>
</evidence>
<feature type="domain" description="ABC transmembrane type-1" evidence="10">
    <location>
        <begin position="20"/>
        <end position="208"/>
    </location>
</feature>
<dbReference type="AlphaFoldDB" id="A0A2C9EKM4"/>
<keyword evidence="6" id="KW-0029">Amino-acid transport</keyword>
<protein>
    <submittedName>
        <fullName evidence="11">Putative amino-acid ABC transporter permease protein PatM</fullName>
    </submittedName>
</protein>
<gene>
    <name evidence="11" type="primary">patM2</name>
    <name evidence="11" type="ORF">PFLCHA0_c24230</name>
</gene>
<dbReference type="EMBL" id="CP003190">
    <property type="protein sequence ID" value="AGL84194.1"/>
    <property type="molecule type" value="Genomic_DNA"/>
</dbReference>
<feature type="transmembrane region" description="Helical" evidence="9">
    <location>
        <begin position="20"/>
        <end position="46"/>
    </location>
</feature>
<dbReference type="RefSeq" id="WP_015635133.1">
    <property type="nucleotide sequence ID" value="NC_021237.1"/>
</dbReference>
<evidence type="ECO:0000256" key="4">
    <source>
        <dbReference type="ARBA" id="ARBA00022475"/>
    </source>
</evidence>
<evidence type="ECO:0000313" key="11">
    <source>
        <dbReference type="EMBL" id="AGL84194.1"/>
    </source>
</evidence>
<feature type="transmembrane region" description="Helical" evidence="9">
    <location>
        <begin position="86"/>
        <end position="105"/>
    </location>
</feature>
<name>A0A2C9EKM4_PSEPH</name>
<keyword evidence="7 9" id="KW-1133">Transmembrane helix</keyword>
<dbReference type="Gene3D" id="1.10.3720.10">
    <property type="entry name" value="MetI-like"/>
    <property type="match status" value="1"/>
</dbReference>
<comment type="subcellular location">
    <subcellularLocation>
        <location evidence="1">Cell inner membrane</location>
        <topology evidence="1">Multi-pass membrane protein</topology>
    </subcellularLocation>
    <subcellularLocation>
        <location evidence="9">Cell membrane</location>
        <topology evidence="9">Multi-pass membrane protein</topology>
    </subcellularLocation>
</comment>
<dbReference type="HOGENOM" id="CLU_019602_1_1_6"/>
<dbReference type="InterPro" id="IPR043429">
    <property type="entry name" value="ArtM/GltK/GlnP/TcyL/YhdX-like"/>
</dbReference>
<evidence type="ECO:0000256" key="7">
    <source>
        <dbReference type="ARBA" id="ARBA00022989"/>
    </source>
</evidence>
<evidence type="ECO:0000256" key="2">
    <source>
        <dbReference type="ARBA" id="ARBA00010072"/>
    </source>
</evidence>
<dbReference type="Proteomes" id="UP000013940">
    <property type="component" value="Chromosome"/>
</dbReference>
<keyword evidence="8 9" id="KW-0472">Membrane</keyword>
<evidence type="ECO:0000256" key="9">
    <source>
        <dbReference type="RuleBase" id="RU363032"/>
    </source>
</evidence>
<sequence length="219" mass="23885">MQSLDLSILTPYSELLATGLWWTIVLFLCSSVLSLIAGIAFALIVLYTPKLVSLPIRFMTWLLMGTPLLLQLYLIYYGLVQVGIDIPALAAGIIGLSLHFAVYNADVIRAGVLSVDPGQIEGARSIGLSRSQAQRYVVVPQALRNTLAPLGNNLIVLLKDTSLVSIIGIAELVYSAQRAVSETYSPFEFYLAVAVIYYAVNLVLEAGLHLLENKVEMSR</sequence>
<dbReference type="PANTHER" id="PTHR30614:SF0">
    <property type="entry name" value="L-CYSTINE TRANSPORT SYSTEM PERMEASE PROTEIN TCYL"/>
    <property type="match status" value="1"/>
</dbReference>
<dbReference type="InterPro" id="IPR000515">
    <property type="entry name" value="MetI-like"/>
</dbReference>
<dbReference type="KEGG" id="pprc:PFLCHA0_c24230"/>
<dbReference type="InterPro" id="IPR010065">
    <property type="entry name" value="AA_ABC_transptr_permease_3TM"/>
</dbReference>
<accession>A0A2C9EKM4</accession>
<evidence type="ECO:0000256" key="6">
    <source>
        <dbReference type="ARBA" id="ARBA00022970"/>
    </source>
</evidence>
<reference evidence="12" key="1">
    <citation type="journal article" date="2014" name="Genome Announc.">
        <title>Full-genome sequence of the plant growth-promoting bacterium Pseudomonas protegens CHA0.</title>
        <authorList>
            <person name="Jousset A."/>
            <person name="Schuldes J."/>
            <person name="Keel C."/>
            <person name="Maurhofer M."/>
            <person name="Daniel R."/>
            <person name="Scheu S."/>
            <person name="Thuermer A."/>
        </authorList>
    </citation>
    <scope>NUCLEOTIDE SEQUENCE [LARGE SCALE GENOMIC DNA]</scope>
    <source>
        <strain evidence="12">DSM 19095 / LMG 27888 / CFBP 6595 / CHA0</strain>
    </source>
</reference>
<feature type="transmembrane region" description="Helical" evidence="9">
    <location>
        <begin position="154"/>
        <end position="177"/>
    </location>
</feature>
<evidence type="ECO:0000259" key="10">
    <source>
        <dbReference type="PROSITE" id="PS50928"/>
    </source>
</evidence>
<dbReference type="Pfam" id="PF00528">
    <property type="entry name" value="BPD_transp_1"/>
    <property type="match status" value="1"/>
</dbReference>
<dbReference type="PROSITE" id="PS50928">
    <property type="entry name" value="ABC_TM1"/>
    <property type="match status" value="1"/>
</dbReference>
<dbReference type="GO" id="GO:0006865">
    <property type="term" value="P:amino acid transport"/>
    <property type="evidence" value="ECO:0007669"/>
    <property type="project" value="UniProtKB-KW"/>
</dbReference>
<dbReference type="PANTHER" id="PTHR30614">
    <property type="entry name" value="MEMBRANE COMPONENT OF AMINO ACID ABC TRANSPORTER"/>
    <property type="match status" value="1"/>
</dbReference>
<feature type="transmembrane region" description="Helical" evidence="9">
    <location>
        <begin position="189"/>
        <end position="211"/>
    </location>
</feature>
<keyword evidence="5 9" id="KW-0812">Transmembrane</keyword>
<evidence type="ECO:0000256" key="5">
    <source>
        <dbReference type="ARBA" id="ARBA00022692"/>
    </source>
</evidence>
<evidence type="ECO:0000313" key="12">
    <source>
        <dbReference type="Proteomes" id="UP000013940"/>
    </source>
</evidence>
<dbReference type="eggNOG" id="COG0765">
    <property type="taxonomic scope" value="Bacteria"/>
</dbReference>
<dbReference type="SUPFAM" id="SSF161098">
    <property type="entry name" value="MetI-like"/>
    <property type="match status" value="1"/>
</dbReference>
<keyword evidence="4" id="KW-1003">Cell membrane</keyword>
<dbReference type="GeneID" id="57475416"/>
<dbReference type="CDD" id="cd06261">
    <property type="entry name" value="TM_PBP2"/>
    <property type="match status" value="1"/>
</dbReference>
<evidence type="ECO:0000256" key="1">
    <source>
        <dbReference type="ARBA" id="ARBA00004429"/>
    </source>
</evidence>
<dbReference type="NCBIfam" id="TIGR01726">
    <property type="entry name" value="HEQRo_perm_3TM"/>
    <property type="match status" value="1"/>
</dbReference>
<dbReference type="GO" id="GO:0043190">
    <property type="term" value="C:ATP-binding cassette (ABC) transporter complex"/>
    <property type="evidence" value="ECO:0007669"/>
    <property type="project" value="InterPro"/>
</dbReference>
<organism evidence="11 12">
    <name type="scientific">Pseudomonas protegens (strain DSM 19095 / LMG 27888 / CFBP 6595 / CHA0)</name>
    <dbReference type="NCBI Taxonomy" id="1124983"/>
    <lineage>
        <taxon>Bacteria</taxon>
        <taxon>Pseudomonadati</taxon>
        <taxon>Pseudomonadota</taxon>
        <taxon>Gammaproteobacteria</taxon>
        <taxon>Pseudomonadales</taxon>
        <taxon>Pseudomonadaceae</taxon>
        <taxon>Pseudomonas</taxon>
    </lineage>
</organism>
<proteinExistence type="inferred from homology"/>